<dbReference type="EMBL" id="CP034207">
    <property type="protein sequence ID" value="QBZ61796.1"/>
    <property type="molecule type" value="Genomic_DNA"/>
</dbReference>
<sequence>MIFPILVLPNYQSRAASSICNRRLEILRKCLFRRQPVMANAPRVGEIEFLATACLLASNGSQHAPDKKGAIPETEDVNLFDSEISDNGSIDGDYPASKSIGQGMSGTERQALLNRFLDHVAEIFAREKNPSFEKKGEKTWQKRKKSADGERINAANHVAAAGMVWKDLQNGPSVFIAKNGGLDDKDCGLLHGLQTWLRLQAVVRSRAPAVDKDKFWAQVLGHNQQRLGVYVSRMASTATATLGGIFCDEGSTAVALELAENCVSLAAANGTFADSEMHTQRLGIITALAYQLRYSTTKDRLSAEMVAARKTISFLGRIRASYEVFRLAAQESELKLNEITVVAVPPAEPTTYPWPEVSRHVSIAASAYGTSPLSTNNLKTVLNVKDGKFTTHCHAEIQIVFAIEESRAEEKHPFIGCSKKSCWLCWQFLTRYRAHRPFECGFYHTRQSHGVVMPRWTASSLALKDEYALLFKEAAVVDIMTEMQRLVKCGGNDYKRPPAQAQSSTNTTIYGSRMRAKALAKQRMREARAPDKDDDQEDFPRLKDRVYTRQCMRIICDGAAATELVSVDFYKRPVGNPNPEFGTSIPVPNLSAYYGAFWPGMGSTLLDATDQTEESTNGSYLILWSTDPAMEPNKTIMKWLGIASVPLFAPFWHGDVFVLRYIEDPKTRQASVLDCPAHLLDGEMIRLTLQQLHSSEELLIRHEREQELEFTMQKWDADKALLRERLTPTERRLVDREPGLIDMLAMTQCDDGATIPGGMKPEGVDMVEIRTWKKKTALDIMGWEGFSSDHL</sequence>
<organism evidence="1 2">
    <name type="scientific">Pyricularia oryzae</name>
    <name type="common">Rice blast fungus</name>
    <name type="synonym">Magnaporthe oryzae</name>
    <dbReference type="NCBI Taxonomy" id="318829"/>
    <lineage>
        <taxon>Eukaryota</taxon>
        <taxon>Fungi</taxon>
        <taxon>Dikarya</taxon>
        <taxon>Ascomycota</taxon>
        <taxon>Pezizomycotina</taxon>
        <taxon>Sordariomycetes</taxon>
        <taxon>Sordariomycetidae</taxon>
        <taxon>Magnaporthales</taxon>
        <taxon>Pyriculariaceae</taxon>
        <taxon>Pyricularia</taxon>
    </lineage>
</organism>
<dbReference type="Proteomes" id="UP000294847">
    <property type="component" value="Chromosome 4"/>
</dbReference>
<dbReference type="InterPro" id="IPR027796">
    <property type="entry name" value="OTT_1508_deam-like"/>
</dbReference>
<evidence type="ECO:0000313" key="1">
    <source>
        <dbReference type="EMBL" id="QBZ61796.1"/>
    </source>
</evidence>
<dbReference type="Pfam" id="PF14441">
    <property type="entry name" value="OTT_1508_deam"/>
    <property type="match status" value="1"/>
</dbReference>
<gene>
    <name evidence="1" type="ORF">PoMZ_08754</name>
</gene>
<accession>A0A4P7NIM4</accession>
<reference evidence="1 2" key="1">
    <citation type="journal article" date="2019" name="Mol. Biol. Evol.">
        <title>Blast fungal genomes show frequent chromosomal changes, gene gains and losses, and effector gene turnover.</title>
        <authorList>
            <person name="Gomez Luciano L.B."/>
            <person name="Jason Tsai I."/>
            <person name="Chuma I."/>
            <person name="Tosa Y."/>
            <person name="Chen Y.H."/>
            <person name="Li J.Y."/>
            <person name="Li M.Y."/>
            <person name="Jade Lu M.Y."/>
            <person name="Nakayashiki H."/>
            <person name="Li W.H."/>
        </authorList>
    </citation>
    <scope>NUCLEOTIDE SEQUENCE [LARGE SCALE GENOMIC DNA]</scope>
    <source>
        <strain evidence="1">MZ5-1-6</strain>
    </source>
</reference>
<evidence type="ECO:0000313" key="2">
    <source>
        <dbReference type="Proteomes" id="UP000294847"/>
    </source>
</evidence>
<name>A0A4P7NIM4_PYROR</name>
<proteinExistence type="predicted"/>
<protein>
    <submittedName>
        <fullName evidence="1">Uncharacterized protein</fullName>
    </submittedName>
</protein>
<dbReference type="AlphaFoldDB" id="A0A4P7NIM4"/>